<dbReference type="Gene3D" id="1.20.120.1760">
    <property type="match status" value="1"/>
</dbReference>
<evidence type="ECO:0000256" key="2">
    <source>
        <dbReference type="RuleBase" id="RU003750"/>
    </source>
</evidence>
<dbReference type="InterPro" id="IPR043130">
    <property type="entry name" value="CDP-OH_PTrfase_TM_dom"/>
</dbReference>
<sequence length="253" mass="25396">MNRTAPRVVSQGVGVLAQLALLSGLWAAVGLGPAGWLAGAGYAACGWMLLAAARYRHGTRTWGPADRVTLARAVLTGGVTALVADDGGPAAHAALVALAAVALLLDAVDGQVARRTGTVTALGARFDMEVDALLILVLSVAVSRSLGVWVLAIGLMRYAFVAAAHAAPWLRAPLPPRAARKAVAAAQGIVLVTAAAGVLPAPAAAVTVAGALVLLTWSFGRDVRWLHRASRVRPSPASPPSGRSAGSPAAGAG</sequence>
<dbReference type="GO" id="GO:0016020">
    <property type="term" value="C:membrane"/>
    <property type="evidence" value="ECO:0007669"/>
    <property type="project" value="InterPro"/>
</dbReference>
<dbReference type="Proteomes" id="UP000249915">
    <property type="component" value="Unassembled WGS sequence"/>
</dbReference>
<dbReference type="GO" id="GO:0008654">
    <property type="term" value="P:phospholipid biosynthetic process"/>
    <property type="evidence" value="ECO:0007669"/>
    <property type="project" value="InterPro"/>
</dbReference>
<accession>A0A2V4AGZ0</accession>
<name>A0A2V4AGZ0_9PSEU</name>
<dbReference type="PROSITE" id="PS00379">
    <property type="entry name" value="CDP_ALCOHOL_P_TRANSF"/>
    <property type="match status" value="1"/>
</dbReference>
<evidence type="ECO:0008006" key="7">
    <source>
        <dbReference type="Google" id="ProtNLM"/>
    </source>
</evidence>
<keyword evidence="4" id="KW-0812">Transmembrane</keyword>
<organism evidence="5 6">
    <name type="scientific">Prauserella muralis</name>
    <dbReference type="NCBI Taxonomy" id="588067"/>
    <lineage>
        <taxon>Bacteria</taxon>
        <taxon>Bacillati</taxon>
        <taxon>Actinomycetota</taxon>
        <taxon>Actinomycetes</taxon>
        <taxon>Pseudonocardiales</taxon>
        <taxon>Pseudonocardiaceae</taxon>
        <taxon>Prauserella</taxon>
    </lineage>
</organism>
<keyword evidence="4" id="KW-0472">Membrane</keyword>
<proteinExistence type="inferred from homology"/>
<comment type="similarity">
    <text evidence="2">Belongs to the CDP-alcohol phosphatidyltransferase class-I family.</text>
</comment>
<feature type="transmembrane region" description="Helical" evidence="4">
    <location>
        <begin position="205"/>
        <end position="223"/>
    </location>
</feature>
<gene>
    <name evidence="5" type="ORF">BAY60_30650</name>
</gene>
<dbReference type="EMBL" id="MASW01000007">
    <property type="protein sequence ID" value="PXY19165.1"/>
    <property type="molecule type" value="Genomic_DNA"/>
</dbReference>
<evidence type="ECO:0000256" key="4">
    <source>
        <dbReference type="SAM" id="Phobius"/>
    </source>
</evidence>
<dbReference type="OrthoDB" id="9782011at2"/>
<feature type="region of interest" description="Disordered" evidence="3">
    <location>
        <begin position="231"/>
        <end position="253"/>
    </location>
</feature>
<keyword evidence="1 2" id="KW-0808">Transferase</keyword>
<comment type="caution">
    <text evidence="5">The sequence shown here is derived from an EMBL/GenBank/DDBJ whole genome shotgun (WGS) entry which is preliminary data.</text>
</comment>
<dbReference type="InterPro" id="IPR048254">
    <property type="entry name" value="CDP_ALCOHOL_P_TRANSF_CS"/>
</dbReference>
<evidence type="ECO:0000256" key="1">
    <source>
        <dbReference type="ARBA" id="ARBA00022679"/>
    </source>
</evidence>
<dbReference type="AlphaFoldDB" id="A0A2V4AGZ0"/>
<keyword evidence="4" id="KW-1133">Transmembrane helix</keyword>
<dbReference type="InterPro" id="IPR000462">
    <property type="entry name" value="CDP-OH_P_trans"/>
</dbReference>
<protein>
    <recommendedName>
        <fullName evidence="7">CDP-alcohol phosphatidyltransferase</fullName>
    </recommendedName>
</protein>
<evidence type="ECO:0000313" key="5">
    <source>
        <dbReference type="EMBL" id="PXY19165.1"/>
    </source>
</evidence>
<feature type="transmembrane region" description="Helical" evidence="4">
    <location>
        <begin position="37"/>
        <end position="55"/>
    </location>
</feature>
<dbReference type="Pfam" id="PF01066">
    <property type="entry name" value="CDP-OH_P_transf"/>
    <property type="match status" value="1"/>
</dbReference>
<evidence type="ECO:0000256" key="3">
    <source>
        <dbReference type="SAM" id="MobiDB-lite"/>
    </source>
</evidence>
<dbReference type="GO" id="GO:0016780">
    <property type="term" value="F:phosphotransferase activity, for other substituted phosphate groups"/>
    <property type="evidence" value="ECO:0007669"/>
    <property type="project" value="InterPro"/>
</dbReference>
<feature type="compositionally biased region" description="Low complexity" evidence="3">
    <location>
        <begin position="232"/>
        <end position="253"/>
    </location>
</feature>
<evidence type="ECO:0000313" key="6">
    <source>
        <dbReference type="Proteomes" id="UP000249915"/>
    </source>
</evidence>
<keyword evidence="6" id="KW-1185">Reference proteome</keyword>
<reference evidence="5 6" key="1">
    <citation type="submission" date="2016-07" db="EMBL/GenBank/DDBJ databases">
        <title>Draft genome sequence of Prauserella muralis DSM 45305, isolated from a mould-covered wall in an indoor environment.</title>
        <authorList>
            <person name="Ruckert C."/>
            <person name="Albersmeier A."/>
            <person name="Jiang C.-L."/>
            <person name="Jiang Y."/>
            <person name="Kalinowski J."/>
            <person name="Schneider O."/>
            <person name="Winkler A."/>
            <person name="Zotchev S.B."/>
        </authorList>
    </citation>
    <scope>NUCLEOTIDE SEQUENCE [LARGE SCALE GENOMIC DNA]</scope>
    <source>
        <strain evidence="5 6">DSM 45305</strain>
    </source>
</reference>